<dbReference type="PRINTS" id="PR00420">
    <property type="entry name" value="RNGMNOXGNASE"/>
</dbReference>
<evidence type="ECO:0000256" key="3">
    <source>
        <dbReference type="ARBA" id="ARBA00022827"/>
    </source>
</evidence>
<dbReference type="GeneID" id="98152442"/>
<name>A0ABR4JKL9_9EURO</name>
<dbReference type="SUPFAM" id="SSF51905">
    <property type="entry name" value="FAD/NAD(P)-binding domain"/>
    <property type="match status" value="1"/>
</dbReference>
<dbReference type="PANTHER" id="PTHR47356">
    <property type="entry name" value="FAD-DEPENDENT MONOOXYGENASE ASQG-RELATED"/>
    <property type="match status" value="1"/>
</dbReference>
<evidence type="ECO:0000256" key="1">
    <source>
        <dbReference type="ARBA" id="ARBA00007992"/>
    </source>
</evidence>
<evidence type="ECO:0000256" key="4">
    <source>
        <dbReference type="ARBA" id="ARBA00023002"/>
    </source>
</evidence>
<dbReference type="Gene3D" id="3.50.50.60">
    <property type="entry name" value="FAD/NAD(P)-binding domain"/>
    <property type="match status" value="1"/>
</dbReference>
<keyword evidence="3" id="KW-0274">FAD</keyword>
<dbReference type="Pfam" id="PF01494">
    <property type="entry name" value="FAD_binding_3"/>
    <property type="match status" value="1"/>
</dbReference>
<proteinExistence type="inferred from homology"/>
<evidence type="ECO:0000313" key="7">
    <source>
        <dbReference type="Proteomes" id="UP001610444"/>
    </source>
</evidence>
<sequence length="444" mass="49796">MAQQTRPCTVLIAGGGIAGLALAVMLEKHGIGYTLLEAYPEIVAPAGAGICMLPHGLRILDQLGCYEALVSKVQDVMEIMSYRDQKGEELVTLDGFTVKNVERHGYSTLWVGRRELLQVMYDCIRDKAKLLTKKRVESVRQLDNGIEVTTADGSVYRGDILVGTDGVHSQVRKEMVRHATEQGIAEDYAEEHKIPAKYECLFGASTAVPGIPRGYLAFGVNEGFSNVIGTGPKGRVYWFVTRKMDKTYFGSDTPKFTKGNEERFVREHWDDQITADVRFSDLYKAKQDVIHTPLREFVYRKWHLNRMIVLGDASHKMTPVLGQGGNQALETVAALTNSLMAALKRPNSNRLSMSEIDGIFTEVQELRSPRVEKMMVESHEQQCMHALETPELREVMLHQFPQMAADLVPTFWDATIAPAVSIKTLPVPKRERTVPFEDEIRAKL</sequence>
<dbReference type="EMBL" id="JBFXLR010000064">
    <property type="protein sequence ID" value="KAL2840601.1"/>
    <property type="molecule type" value="Genomic_DNA"/>
</dbReference>
<organism evidence="6 7">
    <name type="scientific">Aspergillus pseudodeflectus</name>
    <dbReference type="NCBI Taxonomy" id="176178"/>
    <lineage>
        <taxon>Eukaryota</taxon>
        <taxon>Fungi</taxon>
        <taxon>Dikarya</taxon>
        <taxon>Ascomycota</taxon>
        <taxon>Pezizomycotina</taxon>
        <taxon>Eurotiomycetes</taxon>
        <taxon>Eurotiomycetidae</taxon>
        <taxon>Eurotiales</taxon>
        <taxon>Aspergillaceae</taxon>
        <taxon>Aspergillus</taxon>
        <taxon>Aspergillus subgen. Nidulantes</taxon>
    </lineage>
</organism>
<keyword evidence="7" id="KW-1185">Reference proteome</keyword>
<dbReference type="InterPro" id="IPR050562">
    <property type="entry name" value="FAD_mOase_fung"/>
</dbReference>
<comment type="similarity">
    <text evidence="1">Belongs to the paxM FAD-dependent monooxygenase family.</text>
</comment>
<evidence type="ECO:0000313" key="6">
    <source>
        <dbReference type="EMBL" id="KAL2840601.1"/>
    </source>
</evidence>
<keyword evidence="2" id="KW-0285">Flavoprotein</keyword>
<gene>
    <name evidence="6" type="ORF">BJX68DRAFT_185187</name>
</gene>
<accession>A0ABR4JKL9</accession>
<dbReference type="PANTHER" id="PTHR47356:SF2">
    <property type="entry name" value="FAD-BINDING DOMAIN-CONTAINING PROTEIN-RELATED"/>
    <property type="match status" value="1"/>
</dbReference>
<comment type="caution">
    <text evidence="6">The sequence shown here is derived from an EMBL/GenBank/DDBJ whole genome shotgun (WGS) entry which is preliminary data.</text>
</comment>
<protein>
    <recommendedName>
        <fullName evidence="5">FAD-binding domain-containing protein</fullName>
    </recommendedName>
</protein>
<dbReference type="InterPro" id="IPR002938">
    <property type="entry name" value="FAD-bd"/>
</dbReference>
<evidence type="ECO:0000256" key="2">
    <source>
        <dbReference type="ARBA" id="ARBA00022630"/>
    </source>
</evidence>
<keyword evidence="4" id="KW-0560">Oxidoreductase</keyword>
<evidence type="ECO:0000259" key="5">
    <source>
        <dbReference type="Pfam" id="PF01494"/>
    </source>
</evidence>
<reference evidence="6 7" key="1">
    <citation type="submission" date="2024-07" db="EMBL/GenBank/DDBJ databases">
        <title>Section-level genome sequencing and comparative genomics of Aspergillus sections Usti and Cavernicolus.</title>
        <authorList>
            <consortium name="Lawrence Berkeley National Laboratory"/>
            <person name="Nybo J.L."/>
            <person name="Vesth T.C."/>
            <person name="Theobald S."/>
            <person name="Frisvad J.C."/>
            <person name="Larsen T.O."/>
            <person name="Kjaerboelling I."/>
            <person name="Rothschild-Mancinelli K."/>
            <person name="Lyhne E.K."/>
            <person name="Kogle M.E."/>
            <person name="Barry K."/>
            <person name="Clum A."/>
            <person name="Na H."/>
            <person name="Ledsgaard L."/>
            <person name="Lin J."/>
            <person name="Lipzen A."/>
            <person name="Kuo A."/>
            <person name="Riley R."/>
            <person name="Mondo S."/>
            <person name="LaButti K."/>
            <person name="Haridas S."/>
            <person name="Pangalinan J."/>
            <person name="Salamov A.A."/>
            <person name="Simmons B.A."/>
            <person name="Magnuson J.K."/>
            <person name="Chen J."/>
            <person name="Drula E."/>
            <person name="Henrissat B."/>
            <person name="Wiebenga A."/>
            <person name="Lubbers R.J."/>
            <person name="Gomes A.C."/>
            <person name="Macurrencykelacurrency M.R."/>
            <person name="Stajich J."/>
            <person name="Grigoriev I.V."/>
            <person name="Mortensen U.H."/>
            <person name="De vries R.P."/>
            <person name="Baker S.E."/>
            <person name="Andersen M.R."/>
        </authorList>
    </citation>
    <scope>NUCLEOTIDE SEQUENCE [LARGE SCALE GENOMIC DNA]</scope>
    <source>
        <strain evidence="6 7">CBS 756.74</strain>
    </source>
</reference>
<dbReference type="Proteomes" id="UP001610444">
    <property type="component" value="Unassembled WGS sequence"/>
</dbReference>
<dbReference type="RefSeq" id="XP_070894116.1">
    <property type="nucleotide sequence ID" value="XM_071037278.1"/>
</dbReference>
<dbReference type="InterPro" id="IPR036188">
    <property type="entry name" value="FAD/NAD-bd_sf"/>
</dbReference>
<feature type="domain" description="FAD-binding" evidence="5">
    <location>
        <begin position="8"/>
        <end position="344"/>
    </location>
</feature>